<organism evidence="7 8">
    <name type="scientific">Cuscuta australis</name>
    <dbReference type="NCBI Taxonomy" id="267555"/>
    <lineage>
        <taxon>Eukaryota</taxon>
        <taxon>Viridiplantae</taxon>
        <taxon>Streptophyta</taxon>
        <taxon>Embryophyta</taxon>
        <taxon>Tracheophyta</taxon>
        <taxon>Spermatophyta</taxon>
        <taxon>Magnoliopsida</taxon>
        <taxon>eudicotyledons</taxon>
        <taxon>Gunneridae</taxon>
        <taxon>Pentapetalae</taxon>
        <taxon>asterids</taxon>
        <taxon>lamiids</taxon>
        <taxon>Solanales</taxon>
        <taxon>Convolvulaceae</taxon>
        <taxon>Cuscuteae</taxon>
        <taxon>Cuscuta</taxon>
        <taxon>Cuscuta subgen. Grammica</taxon>
        <taxon>Cuscuta sect. Cleistogrammica</taxon>
    </lineage>
</organism>
<dbReference type="GO" id="GO:0009873">
    <property type="term" value="P:ethylene-activated signaling pathway"/>
    <property type="evidence" value="ECO:0007669"/>
    <property type="project" value="UniProtKB-KW"/>
</dbReference>
<keyword evidence="8" id="KW-1185">Reference proteome</keyword>
<evidence type="ECO:0000256" key="5">
    <source>
        <dbReference type="SAM" id="MobiDB-lite"/>
    </source>
</evidence>
<dbReference type="InterPro" id="IPR047091">
    <property type="entry name" value="EIN3-like_DNA-bd"/>
</dbReference>
<dbReference type="PANTHER" id="PTHR33305">
    <property type="entry name" value="ETHYLENE INSENSITIVE 3-LIKE 2 PROTEIN"/>
    <property type="match status" value="1"/>
</dbReference>
<dbReference type="GO" id="GO:0003677">
    <property type="term" value="F:DNA binding"/>
    <property type="evidence" value="ECO:0007669"/>
    <property type="project" value="TreeGrafter"/>
</dbReference>
<comment type="subcellular location">
    <subcellularLocation>
        <location evidence="1">Nucleus</location>
    </subcellularLocation>
</comment>
<dbReference type="GO" id="GO:0005634">
    <property type="term" value="C:nucleus"/>
    <property type="evidence" value="ECO:0007669"/>
    <property type="project" value="UniProtKB-SubCell"/>
</dbReference>
<dbReference type="Pfam" id="PF04873">
    <property type="entry name" value="EIN3_DNA-bd"/>
    <property type="match status" value="1"/>
</dbReference>
<comment type="similarity">
    <text evidence="2">Belongs to the EIN3 family.</text>
</comment>
<feature type="domain" description="Ethylene insensitive 3-like DNA-binding" evidence="6">
    <location>
        <begin position="1"/>
        <end position="87"/>
    </location>
</feature>
<dbReference type="EMBL" id="NQVE01000161">
    <property type="protein sequence ID" value="RAL43148.1"/>
    <property type="molecule type" value="Genomic_DNA"/>
</dbReference>
<evidence type="ECO:0000256" key="3">
    <source>
        <dbReference type="ARBA" id="ARBA00022745"/>
    </source>
</evidence>
<evidence type="ECO:0000256" key="4">
    <source>
        <dbReference type="ARBA" id="ARBA00023242"/>
    </source>
</evidence>
<evidence type="ECO:0000313" key="8">
    <source>
        <dbReference type="Proteomes" id="UP000249390"/>
    </source>
</evidence>
<comment type="caution">
    <text evidence="7">The sequence shown here is derived from an EMBL/GenBank/DDBJ whole genome shotgun (WGS) entry which is preliminary data.</text>
</comment>
<proteinExistence type="inferred from homology"/>
<dbReference type="Gene3D" id="1.10.3180.10">
    <property type="entry name" value="DNA-binding domain of EIN3-like"/>
    <property type="match status" value="1"/>
</dbReference>
<dbReference type="InterPro" id="IPR006957">
    <property type="entry name" value="EIN3"/>
</dbReference>
<feature type="compositionally biased region" description="Basic and acidic residues" evidence="5">
    <location>
        <begin position="92"/>
        <end position="111"/>
    </location>
</feature>
<name>A0A328DF54_9ASTE</name>
<evidence type="ECO:0000256" key="1">
    <source>
        <dbReference type="ARBA" id="ARBA00004123"/>
    </source>
</evidence>
<keyword evidence="3" id="KW-0936">Ethylene signaling pathway</keyword>
<sequence length="119" mass="13760">MQHCDPPQRRFPLEKGVPPPWWPTGDEEWWHQLGIPMEQRGPPPYKKPHDLKKAWKVGVLTAVIKHMSHDITKIRKLVRQSNSIVTTIRHRYTGEKEKREEKNGGEDKAIDLPDLGGDG</sequence>
<evidence type="ECO:0000259" key="6">
    <source>
        <dbReference type="Pfam" id="PF04873"/>
    </source>
</evidence>
<dbReference type="AlphaFoldDB" id="A0A328DF54"/>
<evidence type="ECO:0000256" key="2">
    <source>
        <dbReference type="ARBA" id="ARBA00009416"/>
    </source>
</evidence>
<reference evidence="7 8" key="1">
    <citation type="submission" date="2018-06" db="EMBL/GenBank/DDBJ databases">
        <title>The Genome of Cuscuta australis (Dodder) Provides Insight into the Evolution of Plant Parasitism.</title>
        <authorList>
            <person name="Liu H."/>
        </authorList>
    </citation>
    <scope>NUCLEOTIDE SEQUENCE [LARGE SCALE GENOMIC DNA]</scope>
    <source>
        <strain evidence="8">cv. Yunnan</strain>
        <tissue evidence="7">Vines</tissue>
    </source>
</reference>
<dbReference type="InterPro" id="IPR023278">
    <property type="entry name" value="Ethylene_insens-like_DNA-bd"/>
</dbReference>
<dbReference type="SUPFAM" id="SSF116768">
    <property type="entry name" value="DNA-binding domain of EIN3-like"/>
    <property type="match status" value="1"/>
</dbReference>
<keyword evidence="4" id="KW-0539">Nucleus</keyword>
<gene>
    <name evidence="7" type="ORF">DM860_009930</name>
</gene>
<evidence type="ECO:0000313" key="7">
    <source>
        <dbReference type="EMBL" id="RAL43148.1"/>
    </source>
</evidence>
<accession>A0A328DF54</accession>
<feature type="region of interest" description="Disordered" evidence="5">
    <location>
        <begin position="90"/>
        <end position="119"/>
    </location>
</feature>
<dbReference type="PANTHER" id="PTHR33305:SF30">
    <property type="entry name" value="ETHYLENE INSENSITIVE 3-LIKE 3 PROTEIN"/>
    <property type="match status" value="1"/>
</dbReference>
<dbReference type="GO" id="GO:0003700">
    <property type="term" value="F:DNA-binding transcription factor activity"/>
    <property type="evidence" value="ECO:0007669"/>
    <property type="project" value="InterPro"/>
</dbReference>
<protein>
    <recommendedName>
        <fullName evidence="6">Ethylene insensitive 3-like DNA-binding domain-containing protein</fullName>
    </recommendedName>
</protein>
<dbReference type="Proteomes" id="UP000249390">
    <property type="component" value="Unassembled WGS sequence"/>
</dbReference>